<dbReference type="RefSeq" id="WP_205155911.1">
    <property type="nucleotide sequence ID" value="NZ_JACLYY010000005.1"/>
</dbReference>
<dbReference type="PANTHER" id="PTHR41259:SF1">
    <property type="entry name" value="DOUBLE-STRAND BREAK REPAIR RAD50 ATPASE, PUTATIVE-RELATED"/>
    <property type="match status" value="1"/>
</dbReference>
<keyword evidence="2" id="KW-1133">Transmembrane helix</keyword>
<dbReference type="Pfam" id="PF13476">
    <property type="entry name" value="AAA_23"/>
    <property type="match status" value="1"/>
</dbReference>
<keyword evidence="2" id="KW-0812">Transmembrane</keyword>
<dbReference type="EMBL" id="JACLYY010000005">
    <property type="protein sequence ID" value="MBM6737862.1"/>
    <property type="molecule type" value="Genomic_DNA"/>
</dbReference>
<sequence>MKIQKLELRHFGKFRGRTILLGDGIQLLGGENEAGKTTVHTFIKSMLFGMERGRGRAAAGDTFSRYEPWDGDGFYGGAIEFTCGGKTFRLERRFDRQARRAELVCLDDGERLSLEDGDLEMILPGLEADSYEDTLYIRQSGARTGQKLAAELKNFAANYSVSGDTRIDLASAQEVLRDHEKALDRQARDYTRERQRRREKIEQEASYVWRDIHRLEEELDRVQEGLELKRIKEENEKKESEKRMIDELRPARWRIHPLEVAGIILAVIILFVLIPRPWNYATSVVAALAGGIYIWNRMKVEKKRQKTVPELMLEEITPEEELASAEKLLWEQQHLEEEKKEKKIQYENLQEELTEMGELDSIYKEQEKKRAALALAHERLSQVARDMQTQVRRDLNGAVSGIIQGITGGKYTRLLVEEGAQLVLFQDGRRISMGQVSRGTVEQAYLALRLAAADLLYEEEYPLILDDVFASYDDRRLANTLRWLSKNREQVLLFTCHSREEEILRRESISFDRIDLP</sequence>
<evidence type="ECO:0000256" key="2">
    <source>
        <dbReference type="SAM" id="Phobius"/>
    </source>
</evidence>
<gene>
    <name evidence="4" type="ORF">H7U36_07030</name>
</gene>
<feature type="transmembrane region" description="Helical" evidence="2">
    <location>
        <begin position="253"/>
        <end position="274"/>
    </location>
</feature>
<organism evidence="4 5">
    <name type="scientific">Faecalicatena fissicatena</name>
    <dbReference type="NCBI Taxonomy" id="290055"/>
    <lineage>
        <taxon>Bacteria</taxon>
        <taxon>Bacillati</taxon>
        <taxon>Bacillota</taxon>
        <taxon>Clostridia</taxon>
        <taxon>Lachnospirales</taxon>
        <taxon>Lachnospiraceae</taxon>
        <taxon>Faecalicatena</taxon>
    </lineage>
</organism>
<keyword evidence="2" id="KW-0472">Membrane</keyword>
<dbReference type="PANTHER" id="PTHR41259">
    <property type="entry name" value="DOUBLE-STRAND BREAK REPAIR RAD50 ATPASE, PUTATIVE-RELATED"/>
    <property type="match status" value="1"/>
</dbReference>
<keyword evidence="1" id="KW-0175">Coiled coil</keyword>
<evidence type="ECO:0000256" key="1">
    <source>
        <dbReference type="SAM" id="Coils"/>
    </source>
</evidence>
<dbReference type="Gene3D" id="3.40.50.300">
    <property type="entry name" value="P-loop containing nucleotide triphosphate hydrolases"/>
    <property type="match status" value="2"/>
</dbReference>
<comment type="caution">
    <text evidence="4">The sequence shown here is derived from an EMBL/GenBank/DDBJ whole genome shotgun (WGS) entry which is preliminary data.</text>
</comment>
<evidence type="ECO:0000313" key="4">
    <source>
        <dbReference type="EMBL" id="MBM6737862.1"/>
    </source>
</evidence>
<dbReference type="Proteomes" id="UP000716906">
    <property type="component" value="Unassembled WGS sequence"/>
</dbReference>
<feature type="coiled-coil region" evidence="1">
    <location>
        <begin position="169"/>
        <end position="248"/>
    </location>
</feature>
<dbReference type="SUPFAM" id="SSF52540">
    <property type="entry name" value="P-loop containing nucleoside triphosphate hydrolases"/>
    <property type="match status" value="1"/>
</dbReference>
<dbReference type="InterPro" id="IPR038729">
    <property type="entry name" value="Rad50/SbcC_AAA"/>
</dbReference>
<dbReference type="InterPro" id="IPR027417">
    <property type="entry name" value="P-loop_NTPase"/>
</dbReference>
<feature type="transmembrane region" description="Helical" evidence="2">
    <location>
        <begin position="280"/>
        <end position="296"/>
    </location>
</feature>
<name>A0ABS2E8A1_9FIRM</name>
<keyword evidence="5" id="KW-1185">Reference proteome</keyword>
<evidence type="ECO:0000259" key="3">
    <source>
        <dbReference type="Pfam" id="PF13476"/>
    </source>
</evidence>
<evidence type="ECO:0000313" key="5">
    <source>
        <dbReference type="Proteomes" id="UP000716906"/>
    </source>
</evidence>
<proteinExistence type="predicted"/>
<reference evidence="4 5" key="1">
    <citation type="journal article" date="2021" name="Sci. Rep.">
        <title>The distribution of antibiotic resistance genes in chicken gut microbiota commensals.</title>
        <authorList>
            <person name="Juricova H."/>
            <person name="Matiasovicova J."/>
            <person name="Kubasova T."/>
            <person name="Cejkova D."/>
            <person name="Rychlik I."/>
        </authorList>
    </citation>
    <scope>NUCLEOTIDE SEQUENCE [LARGE SCALE GENOMIC DNA]</scope>
    <source>
        <strain evidence="4 5">An773</strain>
    </source>
</reference>
<protein>
    <submittedName>
        <fullName evidence="4">AAA family ATPase</fullName>
    </submittedName>
</protein>
<feature type="coiled-coil region" evidence="1">
    <location>
        <begin position="325"/>
        <end position="359"/>
    </location>
</feature>
<accession>A0ABS2E8A1</accession>
<feature type="domain" description="Rad50/SbcC-type AAA" evidence="3">
    <location>
        <begin position="5"/>
        <end position="241"/>
    </location>
</feature>